<protein>
    <submittedName>
        <fullName evidence="1">Uncharacterized protein</fullName>
    </submittedName>
</protein>
<name>A0A562IXK7_9ACTN</name>
<accession>A0A562IXK7</accession>
<evidence type="ECO:0000313" key="1">
    <source>
        <dbReference type="EMBL" id="TWH75304.1"/>
    </source>
</evidence>
<evidence type="ECO:0000313" key="2">
    <source>
        <dbReference type="Proteomes" id="UP000321490"/>
    </source>
</evidence>
<sequence>MAGLWWGGAVAEREPADAHLLAAVDRALSGSGAAAELVCTHVDRSAADPRTGVSIRLSGPPADPAATRAALARALGGPVLVDADGDDPDGAPARTALAEAPSAVAGRVLRFPGADGVRGRVAVAELVSTTPIEEVRAVGATVGPDDVVDAGPNGFLRPQLTGGRMTLLVERAVGGVFTPFEIENPHVCCEGGH</sequence>
<organism evidence="1 2">
    <name type="scientific">Modestobacter roseus</name>
    <dbReference type="NCBI Taxonomy" id="1181884"/>
    <lineage>
        <taxon>Bacteria</taxon>
        <taxon>Bacillati</taxon>
        <taxon>Actinomycetota</taxon>
        <taxon>Actinomycetes</taxon>
        <taxon>Geodermatophilales</taxon>
        <taxon>Geodermatophilaceae</taxon>
        <taxon>Modestobacter</taxon>
    </lineage>
</organism>
<dbReference type="EMBL" id="VLKF01000001">
    <property type="protein sequence ID" value="TWH75304.1"/>
    <property type="molecule type" value="Genomic_DNA"/>
</dbReference>
<comment type="caution">
    <text evidence="1">The sequence shown here is derived from an EMBL/GenBank/DDBJ whole genome shotgun (WGS) entry which is preliminary data.</text>
</comment>
<dbReference type="AlphaFoldDB" id="A0A562IXK7"/>
<keyword evidence="2" id="KW-1185">Reference proteome</keyword>
<reference evidence="1 2" key="1">
    <citation type="submission" date="2019-07" db="EMBL/GenBank/DDBJ databases">
        <title>R&amp;d 2014.</title>
        <authorList>
            <person name="Klenk H.-P."/>
        </authorList>
    </citation>
    <scope>NUCLEOTIDE SEQUENCE [LARGE SCALE GENOMIC DNA]</scope>
    <source>
        <strain evidence="1 2">DSM 45764</strain>
    </source>
</reference>
<gene>
    <name evidence="1" type="ORF">JD78_03860</name>
</gene>
<dbReference type="OrthoDB" id="5189174at2"/>
<dbReference type="RefSeq" id="WP_153359243.1">
    <property type="nucleotide sequence ID" value="NZ_JABGDC010000058.1"/>
</dbReference>
<proteinExistence type="predicted"/>
<dbReference type="Proteomes" id="UP000321490">
    <property type="component" value="Unassembled WGS sequence"/>
</dbReference>